<protein>
    <submittedName>
        <fullName evidence="1">Four helix bundle protein</fullName>
    </submittedName>
</protein>
<dbReference type="Pfam" id="PF05635">
    <property type="entry name" value="23S_rRNA_IVP"/>
    <property type="match status" value="1"/>
</dbReference>
<evidence type="ECO:0000313" key="2">
    <source>
        <dbReference type="Proteomes" id="UP000184251"/>
    </source>
</evidence>
<organism evidence="1 2">
    <name type="scientific">Alkalibacter saccharofermentans DSM 14828</name>
    <dbReference type="NCBI Taxonomy" id="1120975"/>
    <lineage>
        <taxon>Bacteria</taxon>
        <taxon>Bacillati</taxon>
        <taxon>Bacillota</taxon>
        <taxon>Clostridia</taxon>
        <taxon>Eubacteriales</taxon>
        <taxon>Eubacteriaceae</taxon>
        <taxon>Alkalibacter</taxon>
    </lineage>
</organism>
<dbReference type="InterPro" id="IPR036583">
    <property type="entry name" value="23S_rRNA_IVS_sf"/>
</dbReference>
<evidence type="ECO:0000313" key="1">
    <source>
        <dbReference type="EMBL" id="SHF26946.1"/>
    </source>
</evidence>
<dbReference type="EMBL" id="FQTU01000030">
    <property type="protein sequence ID" value="SHF26946.1"/>
    <property type="molecule type" value="Genomic_DNA"/>
</dbReference>
<proteinExistence type="predicted"/>
<dbReference type="AlphaFoldDB" id="A0A1M5AA79"/>
<dbReference type="Gene3D" id="1.20.1440.60">
    <property type="entry name" value="23S rRNA-intervening sequence"/>
    <property type="match status" value="1"/>
</dbReference>
<dbReference type="PANTHER" id="PTHR38471:SF2">
    <property type="entry name" value="FOUR HELIX BUNDLE PROTEIN"/>
    <property type="match status" value="1"/>
</dbReference>
<reference evidence="1 2" key="1">
    <citation type="submission" date="2016-11" db="EMBL/GenBank/DDBJ databases">
        <authorList>
            <person name="Jaros S."/>
            <person name="Januszkiewicz K."/>
            <person name="Wedrychowicz H."/>
        </authorList>
    </citation>
    <scope>NUCLEOTIDE SEQUENCE [LARGE SCALE GENOMIC DNA]</scope>
    <source>
        <strain evidence="1 2">DSM 14828</strain>
    </source>
</reference>
<dbReference type="OrthoDB" id="160990at2"/>
<dbReference type="Proteomes" id="UP000184251">
    <property type="component" value="Unassembled WGS sequence"/>
</dbReference>
<sequence>MNKLFGFQKLEIYQQSKHLVKEIYSMTRKFPVKEAYSLVSQMNRAAVSISSNIAEGSSRNSLKDKIRFINISYGSLMELICQMEISYELCYITSDQYENFLILSKDLSVKLNNYMNYLKKSI</sequence>
<dbReference type="STRING" id="1120975.SAMN02746064_02263"/>
<dbReference type="PANTHER" id="PTHR38471">
    <property type="entry name" value="FOUR HELIX BUNDLE PROTEIN"/>
    <property type="match status" value="1"/>
</dbReference>
<name>A0A1M5AA79_9FIRM</name>
<gene>
    <name evidence="1" type="ORF">SAMN02746064_02263</name>
</gene>
<dbReference type="InterPro" id="IPR012657">
    <property type="entry name" value="23S_rRNA-intervening_sequence"/>
</dbReference>
<keyword evidence="2" id="KW-1185">Reference proteome</keyword>
<dbReference type="CDD" id="cd16377">
    <property type="entry name" value="23S_rRNA_IVP_like"/>
    <property type="match status" value="1"/>
</dbReference>
<dbReference type="RefSeq" id="WP_073272294.1">
    <property type="nucleotide sequence ID" value="NZ_FQTU01000030.1"/>
</dbReference>
<dbReference type="NCBIfam" id="TIGR02436">
    <property type="entry name" value="four helix bundle protein"/>
    <property type="match status" value="1"/>
</dbReference>
<dbReference type="SUPFAM" id="SSF158446">
    <property type="entry name" value="IVS-encoded protein-like"/>
    <property type="match status" value="1"/>
</dbReference>
<accession>A0A1M5AA79</accession>